<comment type="caution">
    <text evidence="3">The sequence shown here is derived from an EMBL/GenBank/DDBJ whole genome shotgun (WGS) entry which is preliminary data.</text>
</comment>
<keyword evidence="2" id="KW-0472">Membrane</keyword>
<feature type="transmembrane region" description="Helical" evidence="2">
    <location>
        <begin position="55"/>
        <end position="72"/>
    </location>
</feature>
<feature type="transmembrane region" description="Helical" evidence="2">
    <location>
        <begin position="136"/>
        <end position="159"/>
    </location>
</feature>
<evidence type="ECO:0000256" key="2">
    <source>
        <dbReference type="SAM" id="Phobius"/>
    </source>
</evidence>
<keyword evidence="4" id="KW-1185">Reference proteome</keyword>
<dbReference type="OrthoDB" id="4827945at2"/>
<feature type="transmembrane region" description="Helical" evidence="2">
    <location>
        <begin position="78"/>
        <end position="97"/>
    </location>
</feature>
<proteinExistence type="predicted"/>
<dbReference type="Proteomes" id="UP000321118">
    <property type="component" value="Unassembled WGS sequence"/>
</dbReference>
<feature type="region of interest" description="Disordered" evidence="1">
    <location>
        <begin position="169"/>
        <end position="226"/>
    </location>
</feature>
<organism evidence="3 4">
    <name type="scientific">Cellulomonas xylanilytica</name>
    <dbReference type="NCBI Taxonomy" id="233583"/>
    <lineage>
        <taxon>Bacteria</taxon>
        <taxon>Bacillati</taxon>
        <taxon>Actinomycetota</taxon>
        <taxon>Actinomycetes</taxon>
        <taxon>Micrococcales</taxon>
        <taxon>Cellulomonadaceae</taxon>
        <taxon>Cellulomonas</taxon>
    </lineage>
</organism>
<keyword evidence="2" id="KW-1133">Transmembrane helix</keyword>
<dbReference type="AlphaFoldDB" id="A0A510V4A4"/>
<protein>
    <submittedName>
        <fullName evidence="3">Uncharacterized protein</fullName>
    </submittedName>
</protein>
<gene>
    <name evidence="3" type="ORF">CXY01_22290</name>
</gene>
<feature type="transmembrane region" description="Helical" evidence="2">
    <location>
        <begin position="104"/>
        <end position="124"/>
    </location>
</feature>
<evidence type="ECO:0000313" key="3">
    <source>
        <dbReference type="EMBL" id="GEK21709.1"/>
    </source>
</evidence>
<feature type="transmembrane region" description="Helical" evidence="2">
    <location>
        <begin position="27"/>
        <end position="43"/>
    </location>
</feature>
<dbReference type="EMBL" id="BJUB01000006">
    <property type="protein sequence ID" value="GEK21709.1"/>
    <property type="molecule type" value="Genomic_DNA"/>
</dbReference>
<keyword evidence="2" id="KW-0812">Transmembrane</keyword>
<evidence type="ECO:0000313" key="4">
    <source>
        <dbReference type="Proteomes" id="UP000321118"/>
    </source>
</evidence>
<accession>A0A510V4A4</accession>
<name>A0A510V4A4_9CELL</name>
<sequence>MKRHILAGLVLALLTTAIVLFSGPELQGVALLGAALGGALGLVPDRSPAQRAGGFAVGFVAAWLGYALRAAVLPDAAAGRAIAVLVVVLVCLGVAALTRGRLPLWSALLGAAAMAGAYEATYAADPSSFVTSSATTATSILVAAGAGFLATSILGVVVVQDREQERAAEASAGSPLFAPTDPPVGEYVGADDHAPARPYVAPAVESPRAPRRGLPATRPLDPQPEA</sequence>
<dbReference type="RefSeq" id="WP_146927491.1">
    <property type="nucleotide sequence ID" value="NZ_BJUB01000006.1"/>
</dbReference>
<evidence type="ECO:0000256" key="1">
    <source>
        <dbReference type="SAM" id="MobiDB-lite"/>
    </source>
</evidence>
<reference evidence="3 4" key="1">
    <citation type="submission" date="2019-07" db="EMBL/GenBank/DDBJ databases">
        <title>Whole genome shotgun sequence of Cellulomonas xylanilytica NBRC 101102.</title>
        <authorList>
            <person name="Hosoyama A."/>
            <person name="Uohara A."/>
            <person name="Ohji S."/>
            <person name="Ichikawa N."/>
        </authorList>
    </citation>
    <scope>NUCLEOTIDE SEQUENCE [LARGE SCALE GENOMIC DNA]</scope>
    <source>
        <strain evidence="3 4">NBRC 101102</strain>
    </source>
</reference>